<accession>A0AAD7IEV1</accession>
<keyword evidence="3" id="KW-1185">Reference proteome</keyword>
<organism evidence="2 3">
    <name type="scientific">Mycena maculata</name>
    <dbReference type="NCBI Taxonomy" id="230809"/>
    <lineage>
        <taxon>Eukaryota</taxon>
        <taxon>Fungi</taxon>
        <taxon>Dikarya</taxon>
        <taxon>Basidiomycota</taxon>
        <taxon>Agaricomycotina</taxon>
        <taxon>Agaricomycetes</taxon>
        <taxon>Agaricomycetidae</taxon>
        <taxon>Agaricales</taxon>
        <taxon>Marasmiineae</taxon>
        <taxon>Mycenaceae</taxon>
        <taxon>Mycena</taxon>
    </lineage>
</organism>
<evidence type="ECO:0000313" key="2">
    <source>
        <dbReference type="EMBL" id="KAJ7741472.1"/>
    </source>
</evidence>
<reference evidence="2" key="1">
    <citation type="submission" date="2023-03" db="EMBL/GenBank/DDBJ databases">
        <title>Massive genome expansion in bonnet fungi (Mycena s.s.) driven by repeated elements and novel gene families across ecological guilds.</title>
        <authorList>
            <consortium name="Lawrence Berkeley National Laboratory"/>
            <person name="Harder C.B."/>
            <person name="Miyauchi S."/>
            <person name="Viragh M."/>
            <person name="Kuo A."/>
            <person name="Thoen E."/>
            <person name="Andreopoulos B."/>
            <person name="Lu D."/>
            <person name="Skrede I."/>
            <person name="Drula E."/>
            <person name="Henrissat B."/>
            <person name="Morin E."/>
            <person name="Kohler A."/>
            <person name="Barry K."/>
            <person name="LaButti K."/>
            <person name="Morin E."/>
            <person name="Salamov A."/>
            <person name="Lipzen A."/>
            <person name="Mereny Z."/>
            <person name="Hegedus B."/>
            <person name="Baldrian P."/>
            <person name="Stursova M."/>
            <person name="Weitz H."/>
            <person name="Taylor A."/>
            <person name="Grigoriev I.V."/>
            <person name="Nagy L.G."/>
            <person name="Martin F."/>
            <person name="Kauserud H."/>
        </authorList>
    </citation>
    <scope>NUCLEOTIDE SEQUENCE</scope>
    <source>
        <strain evidence="2">CBHHK188m</strain>
    </source>
</reference>
<gene>
    <name evidence="2" type="ORF">DFH07DRAFT_778148</name>
</gene>
<dbReference type="Proteomes" id="UP001215280">
    <property type="component" value="Unassembled WGS sequence"/>
</dbReference>
<name>A0AAD7IEV1_9AGAR</name>
<evidence type="ECO:0000256" key="1">
    <source>
        <dbReference type="SAM" id="MobiDB-lite"/>
    </source>
</evidence>
<dbReference type="AlphaFoldDB" id="A0AAD7IEV1"/>
<dbReference type="EMBL" id="JARJLG010000123">
    <property type="protein sequence ID" value="KAJ7741472.1"/>
    <property type="molecule type" value="Genomic_DNA"/>
</dbReference>
<proteinExistence type="predicted"/>
<comment type="caution">
    <text evidence="2">The sequence shown here is derived from an EMBL/GenBank/DDBJ whole genome shotgun (WGS) entry which is preliminary data.</text>
</comment>
<feature type="region of interest" description="Disordered" evidence="1">
    <location>
        <begin position="1"/>
        <end position="22"/>
    </location>
</feature>
<protein>
    <submittedName>
        <fullName evidence="2">Uncharacterized protein</fullName>
    </submittedName>
</protein>
<sequence length="158" mass="18024">MVPSTTRQGIHPEARAHQDPASVAAGRALWSATSIRTVREDCSRRRMSTIPHTAWRVSTSYALTVMLPTQLALTLPDLCLNYVPRPLHIRRCTPEGTRYTGSWLERENRLTEEDLYLSTARPPPLNNRPLDDHVCRICFGVKSHPVLYESFLGLWTWS</sequence>
<evidence type="ECO:0000313" key="3">
    <source>
        <dbReference type="Proteomes" id="UP001215280"/>
    </source>
</evidence>